<organism evidence="2 3">
    <name type="scientific">Neiella litorisoli</name>
    <dbReference type="NCBI Taxonomy" id="2771431"/>
    <lineage>
        <taxon>Bacteria</taxon>
        <taxon>Pseudomonadati</taxon>
        <taxon>Pseudomonadota</taxon>
        <taxon>Gammaproteobacteria</taxon>
        <taxon>Alteromonadales</taxon>
        <taxon>Echinimonadaceae</taxon>
        <taxon>Neiella</taxon>
    </lineage>
</organism>
<comment type="caution">
    <text evidence="2">The sequence shown here is derived from an EMBL/GenBank/DDBJ whole genome shotgun (WGS) entry which is preliminary data.</text>
</comment>
<keyword evidence="3" id="KW-1185">Reference proteome</keyword>
<proteinExistence type="predicted"/>
<dbReference type="GO" id="GO:0005886">
    <property type="term" value="C:plasma membrane"/>
    <property type="evidence" value="ECO:0007669"/>
    <property type="project" value="TreeGrafter"/>
</dbReference>
<dbReference type="RefSeq" id="WP_191146342.1">
    <property type="nucleotide sequence ID" value="NZ_JACXAF010000033.1"/>
</dbReference>
<evidence type="ECO:0000313" key="2">
    <source>
        <dbReference type="EMBL" id="MBD1391289.1"/>
    </source>
</evidence>
<dbReference type="EMBL" id="JACXAF010000033">
    <property type="protein sequence ID" value="MBD1391289.1"/>
    <property type="molecule type" value="Genomic_DNA"/>
</dbReference>
<reference evidence="2" key="1">
    <citation type="submission" date="2020-09" db="EMBL/GenBank/DDBJ databases">
        <title>A novel bacterium of genus Neiella, isolated from South China Sea.</title>
        <authorList>
            <person name="Huang H."/>
            <person name="Mo K."/>
            <person name="Hu Y."/>
        </authorList>
    </citation>
    <scope>NUCLEOTIDE SEQUENCE</scope>
    <source>
        <strain evidence="2">HB171785</strain>
    </source>
</reference>
<protein>
    <submittedName>
        <fullName evidence="2">Hemerythrin</fullName>
    </submittedName>
</protein>
<name>A0A8J6UFT3_9GAMM</name>
<dbReference type="PANTHER" id="PTHR39966">
    <property type="entry name" value="BLL2471 PROTEIN-RELATED"/>
    <property type="match status" value="1"/>
</dbReference>
<gene>
    <name evidence="2" type="ORF">IC617_17825</name>
</gene>
<dbReference type="Gene3D" id="1.20.120.520">
    <property type="entry name" value="nmb1532 protein domain like"/>
    <property type="match status" value="1"/>
</dbReference>
<dbReference type="PANTHER" id="PTHR39966:SF1">
    <property type="entry name" value="HEMERYTHRIN-LIKE DOMAIN-CONTAINING PROTEIN"/>
    <property type="match status" value="1"/>
</dbReference>
<sequence>MILDIIHKEHVNMTMLLKFLNAKLEDLRQEKDIRYDLIKDIVEYLHEYADKHHHPCEDIIYNYYLEQKKGEKVADGVHKLAEQHIKISALTEQLCSMTEMILMDAVVPQQQYIDVLAEFLEVQTNHLNYEEDHILPALRDELTDSDWQAILALLPYEGIEDVDSLKELARKSDPLFGDNVKERYQSLRDNLGA</sequence>
<evidence type="ECO:0000313" key="3">
    <source>
        <dbReference type="Proteomes" id="UP000638014"/>
    </source>
</evidence>
<dbReference type="InterPro" id="IPR012312">
    <property type="entry name" value="Hemerythrin-like"/>
</dbReference>
<dbReference type="Proteomes" id="UP000638014">
    <property type="component" value="Unassembled WGS sequence"/>
</dbReference>
<dbReference type="AlphaFoldDB" id="A0A8J6UFT3"/>
<dbReference type="Pfam" id="PF01814">
    <property type="entry name" value="Hemerythrin"/>
    <property type="match status" value="1"/>
</dbReference>
<evidence type="ECO:0000259" key="1">
    <source>
        <dbReference type="Pfam" id="PF01814"/>
    </source>
</evidence>
<accession>A0A8J6UFT3</accession>
<feature type="domain" description="Hemerythrin-like" evidence="1">
    <location>
        <begin position="2"/>
        <end position="138"/>
    </location>
</feature>